<evidence type="ECO:0000313" key="2">
    <source>
        <dbReference type="EMBL" id="NYI46207.1"/>
    </source>
</evidence>
<organism evidence="2 3">
    <name type="scientific">Nocardioides aromaticivorans</name>
    <dbReference type="NCBI Taxonomy" id="200618"/>
    <lineage>
        <taxon>Bacteria</taxon>
        <taxon>Bacillati</taxon>
        <taxon>Actinomycetota</taxon>
        <taxon>Actinomycetes</taxon>
        <taxon>Propionibacteriales</taxon>
        <taxon>Nocardioidaceae</taxon>
        <taxon>Nocardioides</taxon>
    </lineage>
</organism>
<sequence>MRTLRLPASALLASLLLALGVLTATPAAPAGADTILPPLPTAPEGDIPGVNVWTCKPTAARPTPVILVHGTFGDRRHLLERLGTSIKAKGFCVYSLDYGNRGTGDIVTSAKQLKAFVAKVRTATGAAKVSMVGHSQGGMMPRYYIKFLGGAPYVDDLVGIAPSNHGTKLLPAFNPIAPLLPGLVCVACDQQAWGSTFLKNLNAGDETPGAVSYTQITSRLDEVVVPHTSGYLAAGARTTNVTIQAKCPFSLSEHVLIPTDRATIGLTLDALTHVGPARPTFQPPC</sequence>
<feature type="chain" id="PRO_5039545165" evidence="1">
    <location>
        <begin position="24"/>
        <end position="285"/>
    </location>
</feature>
<dbReference type="Gene3D" id="3.40.50.1820">
    <property type="entry name" value="alpha/beta hydrolase"/>
    <property type="match status" value="1"/>
</dbReference>
<dbReference type="SUPFAM" id="SSF53474">
    <property type="entry name" value="alpha/beta-Hydrolases"/>
    <property type="match status" value="1"/>
</dbReference>
<name>A0A7Y9ZIT0_9ACTN</name>
<proteinExistence type="predicted"/>
<keyword evidence="2" id="KW-0378">Hydrolase</keyword>
<evidence type="ECO:0000313" key="3">
    <source>
        <dbReference type="Proteomes" id="UP000562045"/>
    </source>
</evidence>
<evidence type="ECO:0000256" key="1">
    <source>
        <dbReference type="SAM" id="SignalP"/>
    </source>
</evidence>
<dbReference type="RefSeq" id="WP_179650014.1">
    <property type="nucleotide sequence ID" value="NZ_JACBZM010000001.1"/>
</dbReference>
<dbReference type="Proteomes" id="UP000562045">
    <property type="component" value="Unassembled WGS sequence"/>
</dbReference>
<dbReference type="PANTHER" id="PTHR32015:SF1">
    <property type="entry name" value="LIPASE"/>
    <property type="match status" value="1"/>
</dbReference>
<comment type="caution">
    <text evidence="2">The sequence shown here is derived from an EMBL/GenBank/DDBJ whole genome shotgun (WGS) entry which is preliminary data.</text>
</comment>
<accession>A0A7Y9ZIT0</accession>
<dbReference type="PANTHER" id="PTHR32015">
    <property type="entry name" value="FASTING INDUCED LIPASE"/>
    <property type="match status" value="1"/>
</dbReference>
<gene>
    <name evidence="2" type="ORF">BJ993_003287</name>
</gene>
<feature type="signal peptide" evidence="1">
    <location>
        <begin position="1"/>
        <end position="23"/>
    </location>
</feature>
<keyword evidence="1" id="KW-0732">Signal</keyword>
<dbReference type="GO" id="GO:0016298">
    <property type="term" value="F:lipase activity"/>
    <property type="evidence" value="ECO:0007669"/>
    <property type="project" value="TreeGrafter"/>
</dbReference>
<dbReference type="AlphaFoldDB" id="A0A7Y9ZIT0"/>
<dbReference type="InterPro" id="IPR002918">
    <property type="entry name" value="Lipase_EstA/Esterase_EstB"/>
</dbReference>
<reference evidence="2 3" key="1">
    <citation type="submission" date="2020-07" db="EMBL/GenBank/DDBJ databases">
        <title>Sequencing the genomes of 1000 actinobacteria strains.</title>
        <authorList>
            <person name="Klenk H.-P."/>
        </authorList>
    </citation>
    <scope>NUCLEOTIDE SEQUENCE [LARGE SCALE GENOMIC DNA]</scope>
    <source>
        <strain evidence="2 3">DSM 15131</strain>
    </source>
</reference>
<dbReference type="InterPro" id="IPR029058">
    <property type="entry name" value="AB_hydrolase_fold"/>
</dbReference>
<dbReference type="Pfam" id="PF01674">
    <property type="entry name" value="Lipase_2"/>
    <property type="match status" value="1"/>
</dbReference>
<protein>
    <submittedName>
        <fullName evidence="2">Triacylglycerol esterase/lipase EstA (Alpha/beta hydrolase family)</fullName>
    </submittedName>
</protein>
<dbReference type="GO" id="GO:0016042">
    <property type="term" value="P:lipid catabolic process"/>
    <property type="evidence" value="ECO:0007669"/>
    <property type="project" value="InterPro"/>
</dbReference>
<dbReference type="EMBL" id="JACBZM010000001">
    <property type="protein sequence ID" value="NYI46207.1"/>
    <property type="molecule type" value="Genomic_DNA"/>
</dbReference>